<feature type="non-terminal residue" evidence="1">
    <location>
        <position position="84"/>
    </location>
</feature>
<dbReference type="AlphaFoldDB" id="A0A9N9NA34"/>
<sequence>MVQENLMMRIYPPAKSTFPGAETAIGCLEVKIVIHAFAPFSGRKAEKLARDKQELDQKKLHVLLVDRTPTEPPPVIVAVVGPLQ</sequence>
<dbReference type="OrthoDB" id="10260897at2759"/>
<proteinExistence type="predicted"/>
<accession>A0A9N9NA34</accession>
<reference evidence="1" key="1">
    <citation type="submission" date="2021-06" db="EMBL/GenBank/DDBJ databases">
        <authorList>
            <person name="Kallberg Y."/>
            <person name="Tangrot J."/>
            <person name="Rosling A."/>
        </authorList>
    </citation>
    <scope>NUCLEOTIDE SEQUENCE</scope>
    <source>
        <strain evidence="1">UK204</strain>
    </source>
</reference>
<comment type="caution">
    <text evidence="1">The sequence shown here is derived from an EMBL/GenBank/DDBJ whole genome shotgun (WGS) entry which is preliminary data.</text>
</comment>
<organism evidence="1 2">
    <name type="scientific">Funneliformis caledonium</name>
    <dbReference type="NCBI Taxonomy" id="1117310"/>
    <lineage>
        <taxon>Eukaryota</taxon>
        <taxon>Fungi</taxon>
        <taxon>Fungi incertae sedis</taxon>
        <taxon>Mucoromycota</taxon>
        <taxon>Glomeromycotina</taxon>
        <taxon>Glomeromycetes</taxon>
        <taxon>Glomerales</taxon>
        <taxon>Glomeraceae</taxon>
        <taxon>Funneliformis</taxon>
    </lineage>
</organism>
<protein>
    <submittedName>
        <fullName evidence="1">16987_t:CDS:1</fullName>
    </submittedName>
</protein>
<evidence type="ECO:0000313" key="1">
    <source>
        <dbReference type="EMBL" id="CAG8715074.1"/>
    </source>
</evidence>
<name>A0A9N9NA34_9GLOM</name>
<evidence type="ECO:0000313" key="2">
    <source>
        <dbReference type="Proteomes" id="UP000789570"/>
    </source>
</evidence>
<dbReference type="EMBL" id="CAJVPQ010009405">
    <property type="protein sequence ID" value="CAG8715074.1"/>
    <property type="molecule type" value="Genomic_DNA"/>
</dbReference>
<dbReference type="Proteomes" id="UP000789570">
    <property type="component" value="Unassembled WGS sequence"/>
</dbReference>
<gene>
    <name evidence="1" type="ORF">FCALED_LOCUS14114</name>
</gene>
<keyword evidence="2" id="KW-1185">Reference proteome</keyword>